<dbReference type="PROSITE" id="PS50045">
    <property type="entry name" value="SIGMA54_INTERACT_4"/>
    <property type="match status" value="1"/>
</dbReference>
<evidence type="ECO:0000256" key="5">
    <source>
        <dbReference type="ARBA" id="ARBA00023125"/>
    </source>
</evidence>
<evidence type="ECO:0000256" key="7">
    <source>
        <dbReference type="ARBA" id="ARBA00029500"/>
    </source>
</evidence>
<dbReference type="Gene3D" id="3.40.50.300">
    <property type="entry name" value="P-loop containing nucleotide triphosphate hydrolases"/>
    <property type="match status" value="1"/>
</dbReference>
<dbReference type="NCBIfam" id="TIGR00229">
    <property type="entry name" value="sensory_box"/>
    <property type="match status" value="2"/>
</dbReference>
<dbReference type="InterPro" id="IPR025662">
    <property type="entry name" value="Sigma_54_int_dom_ATP-bd_1"/>
</dbReference>
<feature type="domain" description="PAS" evidence="9">
    <location>
        <begin position="7"/>
        <end position="60"/>
    </location>
</feature>
<dbReference type="PROSITE" id="PS00688">
    <property type="entry name" value="SIGMA54_INTERACT_3"/>
    <property type="match status" value="1"/>
</dbReference>
<dbReference type="GO" id="GO:0005524">
    <property type="term" value="F:ATP binding"/>
    <property type="evidence" value="ECO:0007669"/>
    <property type="project" value="UniProtKB-KW"/>
</dbReference>
<dbReference type="InterPro" id="IPR025944">
    <property type="entry name" value="Sigma_54_int_dom_CS"/>
</dbReference>
<reference evidence="11 12" key="1">
    <citation type="submission" date="2020-07" db="EMBL/GenBank/DDBJ databases">
        <authorList>
            <person name="Feng H."/>
        </authorList>
    </citation>
    <scope>NUCLEOTIDE SEQUENCE [LARGE SCALE GENOMIC DNA]</scope>
    <source>
        <strain evidence="12">s-10</strain>
    </source>
</reference>
<dbReference type="CDD" id="cd00009">
    <property type="entry name" value="AAA"/>
    <property type="match status" value="1"/>
</dbReference>
<dbReference type="InterPro" id="IPR002078">
    <property type="entry name" value="Sigma_54_int"/>
</dbReference>
<proteinExistence type="predicted"/>
<dbReference type="SUPFAM" id="SSF46689">
    <property type="entry name" value="Homeodomain-like"/>
    <property type="match status" value="1"/>
</dbReference>
<dbReference type="GO" id="GO:0003677">
    <property type="term" value="F:DNA binding"/>
    <property type="evidence" value="ECO:0007669"/>
    <property type="project" value="UniProtKB-KW"/>
</dbReference>
<dbReference type="InterPro" id="IPR003593">
    <property type="entry name" value="AAA+_ATPase"/>
</dbReference>
<evidence type="ECO:0000256" key="3">
    <source>
        <dbReference type="ARBA" id="ARBA00022840"/>
    </source>
</evidence>
<dbReference type="SMART" id="SM00382">
    <property type="entry name" value="AAA"/>
    <property type="match status" value="1"/>
</dbReference>
<dbReference type="CDD" id="cd00130">
    <property type="entry name" value="PAS"/>
    <property type="match status" value="1"/>
</dbReference>
<dbReference type="SUPFAM" id="SSF55785">
    <property type="entry name" value="PYP-like sensor domain (PAS domain)"/>
    <property type="match status" value="2"/>
</dbReference>
<keyword evidence="12" id="KW-1185">Reference proteome</keyword>
<name>A0A7W2A8P5_9BACL</name>
<dbReference type="PANTHER" id="PTHR32071">
    <property type="entry name" value="TRANSCRIPTIONAL REGULATORY PROTEIN"/>
    <property type="match status" value="1"/>
</dbReference>
<evidence type="ECO:0000259" key="10">
    <source>
        <dbReference type="PROSITE" id="PS50113"/>
    </source>
</evidence>
<dbReference type="SUPFAM" id="SSF52540">
    <property type="entry name" value="P-loop containing nucleoside triphosphate hydrolases"/>
    <property type="match status" value="1"/>
</dbReference>
<organism evidence="11 12">
    <name type="scientific">Paenactinomyces guangxiensis</name>
    <dbReference type="NCBI Taxonomy" id="1490290"/>
    <lineage>
        <taxon>Bacteria</taxon>
        <taxon>Bacillati</taxon>
        <taxon>Bacillota</taxon>
        <taxon>Bacilli</taxon>
        <taxon>Bacillales</taxon>
        <taxon>Thermoactinomycetaceae</taxon>
        <taxon>Paenactinomyces</taxon>
    </lineage>
</organism>
<dbReference type="Pfam" id="PF18024">
    <property type="entry name" value="HTH_50"/>
    <property type="match status" value="1"/>
</dbReference>
<dbReference type="InterPro" id="IPR000014">
    <property type="entry name" value="PAS"/>
</dbReference>
<dbReference type="InterPro" id="IPR025943">
    <property type="entry name" value="Sigma_54_int_dom_ATP-bd_2"/>
</dbReference>
<keyword evidence="3" id="KW-0067">ATP-binding</keyword>
<evidence type="ECO:0000259" key="9">
    <source>
        <dbReference type="PROSITE" id="PS50112"/>
    </source>
</evidence>
<evidence type="ECO:0000256" key="2">
    <source>
        <dbReference type="ARBA" id="ARBA00022797"/>
    </source>
</evidence>
<dbReference type="InterPro" id="IPR009057">
    <property type="entry name" value="Homeodomain-like_sf"/>
</dbReference>
<dbReference type="PROSITE" id="PS00675">
    <property type="entry name" value="SIGMA54_INTERACT_1"/>
    <property type="match status" value="1"/>
</dbReference>
<feature type="domain" description="Sigma-54 factor interaction" evidence="8">
    <location>
        <begin position="259"/>
        <end position="488"/>
    </location>
</feature>
<evidence type="ECO:0000256" key="4">
    <source>
        <dbReference type="ARBA" id="ARBA00023015"/>
    </source>
</evidence>
<keyword evidence="6" id="KW-0804">Transcription</keyword>
<keyword evidence="1" id="KW-0547">Nucleotide-binding</keyword>
<dbReference type="Gene3D" id="1.10.8.60">
    <property type="match status" value="1"/>
</dbReference>
<keyword evidence="5" id="KW-0238">DNA-binding</keyword>
<accession>A0A7W2A8P5</accession>
<dbReference type="InterPro" id="IPR058031">
    <property type="entry name" value="AAA_lid_NorR"/>
</dbReference>
<dbReference type="InterPro" id="IPR027417">
    <property type="entry name" value="P-loop_NTPase"/>
</dbReference>
<dbReference type="Pfam" id="PF00989">
    <property type="entry name" value="PAS"/>
    <property type="match status" value="2"/>
</dbReference>
<dbReference type="PROSITE" id="PS00676">
    <property type="entry name" value="SIGMA54_INTERACT_2"/>
    <property type="match status" value="1"/>
</dbReference>
<feature type="domain" description="PAC" evidence="10">
    <location>
        <begin position="184"/>
        <end position="236"/>
    </location>
</feature>
<dbReference type="Gene3D" id="1.10.10.60">
    <property type="entry name" value="Homeodomain-like"/>
    <property type="match status" value="1"/>
</dbReference>
<dbReference type="AlphaFoldDB" id="A0A7W2A8P5"/>
<dbReference type="PROSITE" id="PS50113">
    <property type="entry name" value="PAC"/>
    <property type="match status" value="1"/>
</dbReference>
<keyword evidence="2" id="KW-0058">Aromatic hydrocarbons catabolism</keyword>
<evidence type="ECO:0000256" key="6">
    <source>
        <dbReference type="ARBA" id="ARBA00023163"/>
    </source>
</evidence>
<dbReference type="EMBL" id="JACEIQ010000005">
    <property type="protein sequence ID" value="MBA4494043.1"/>
    <property type="molecule type" value="Genomic_DNA"/>
</dbReference>
<evidence type="ECO:0000313" key="11">
    <source>
        <dbReference type="EMBL" id="MBA4494043.1"/>
    </source>
</evidence>
<dbReference type="InterPro" id="IPR000700">
    <property type="entry name" value="PAS-assoc_C"/>
</dbReference>
<sequence length="569" mass="65161">MNETQLDPELWKSIFFSLHNGVIVMDKNRKILSINPSAKKLLQIENENWVGKEIKVLIPETKLPETLTEGYSSIGQKMMIASRQCIVNRTPLYQNGKRIGAIGVIQDISEMEYYRNLSKQMESIIEFSTDGVYVVNSAGITIFVNSAYEEITGLHRDQLIGNHMSKLMEKGFIDQSVSLLVLQQKKRISIIQTIKGKKDVIVTGNPVFDEAGEIEMVVTSVRDITHLNQMKLELEKAKSFSHMANHRYTFQTENANQTIVFRSPRMKEVYGKIQQVAPFPTSILLTGQTGVGKEVIANLIHNLSDRKEKPFIKINCGAIPEQLLESELFGYEPGAFTGAKQDGKIGLLELANGGTVMLDEIGEMPLLLQVKLLRVLQEKQIYRIGGTTPRNLDIRFISATNQELTQLINKGRFREDLYYRLKVVEIHIPPLTEREEDIEELIHYFFSYYCDLYHIEKQLAKETVAILKTYSWPGNVRELRNLMENMVVSIPTAIIEPHHLPLHIYDHHHASPETPFTLKQRLEQFEKRMVKEALQKNKSIRKASQQLGIDHSTLVKKIKKWNMNTDNSC</sequence>
<dbReference type="SMART" id="SM00091">
    <property type="entry name" value="PAS"/>
    <property type="match status" value="2"/>
</dbReference>
<evidence type="ECO:0000259" key="8">
    <source>
        <dbReference type="PROSITE" id="PS50045"/>
    </source>
</evidence>
<comment type="caution">
    <text evidence="11">The sequence shown here is derived from an EMBL/GenBank/DDBJ whole genome shotgun (WGS) entry which is preliminary data.</text>
</comment>
<dbReference type="InterPro" id="IPR030828">
    <property type="entry name" value="HTH_TyrR"/>
</dbReference>
<dbReference type="Pfam" id="PF25601">
    <property type="entry name" value="AAA_lid_14"/>
    <property type="match status" value="1"/>
</dbReference>
<dbReference type="GO" id="GO:0006355">
    <property type="term" value="P:regulation of DNA-templated transcription"/>
    <property type="evidence" value="ECO:0007669"/>
    <property type="project" value="InterPro"/>
</dbReference>
<dbReference type="PROSITE" id="PS50112">
    <property type="entry name" value="PAS"/>
    <property type="match status" value="2"/>
</dbReference>
<dbReference type="InterPro" id="IPR013767">
    <property type="entry name" value="PAS_fold"/>
</dbReference>
<keyword evidence="4" id="KW-0805">Transcription regulation</keyword>
<evidence type="ECO:0000256" key="1">
    <source>
        <dbReference type="ARBA" id="ARBA00022741"/>
    </source>
</evidence>
<dbReference type="Pfam" id="PF00158">
    <property type="entry name" value="Sigma54_activat"/>
    <property type="match status" value="1"/>
</dbReference>
<dbReference type="Proteomes" id="UP000535491">
    <property type="component" value="Unassembled WGS sequence"/>
</dbReference>
<dbReference type="InterPro" id="IPR035965">
    <property type="entry name" value="PAS-like_dom_sf"/>
</dbReference>
<evidence type="ECO:0000313" key="12">
    <source>
        <dbReference type="Proteomes" id="UP000535491"/>
    </source>
</evidence>
<dbReference type="FunFam" id="3.40.50.300:FF:000006">
    <property type="entry name" value="DNA-binding transcriptional regulator NtrC"/>
    <property type="match status" value="1"/>
</dbReference>
<dbReference type="PANTHER" id="PTHR32071:SF57">
    <property type="entry name" value="C4-DICARBOXYLATE TRANSPORT TRANSCRIPTIONAL REGULATORY PROTEIN DCTD"/>
    <property type="match status" value="1"/>
</dbReference>
<dbReference type="Gene3D" id="3.30.450.20">
    <property type="entry name" value="PAS domain"/>
    <property type="match status" value="2"/>
</dbReference>
<protein>
    <recommendedName>
        <fullName evidence="7">HTH-type transcriptional regulatory protein TyrR</fullName>
    </recommendedName>
</protein>
<feature type="domain" description="PAS" evidence="9">
    <location>
        <begin position="117"/>
        <end position="169"/>
    </location>
</feature>
<gene>
    <name evidence="11" type="ORF">H1191_06960</name>
</gene>